<dbReference type="AlphaFoldDB" id="A0A6A4IPZ8"/>
<keyword evidence="1" id="KW-0106">Calcium</keyword>
<dbReference type="Pfam" id="PF13499">
    <property type="entry name" value="EF-hand_7"/>
    <property type="match status" value="1"/>
</dbReference>
<dbReference type="Pfam" id="PF13202">
    <property type="entry name" value="EF-hand_5"/>
    <property type="match status" value="2"/>
</dbReference>
<feature type="domain" description="EF-hand" evidence="2">
    <location>
        <begin position="132"/>
        <end position="167"/>
    </location>
</feature>
<dbReference type="InterPro" id="IPR018247">
    <property type="entry name" value="EF_Hand_1_Ca_BS"/>
</dbReference>
<dbReference type="SMART" id="SM00054">
    <property type="entry name" value="EFh"/>
    <property type="match status" value="6"/>
</dbReference>
<evidence type="ECO:0000256" key="1">
    <source>
        <dbReference type="ARBA" id="ARBA00022837"/>
    </source>
</evidence>
<dbReference type="PANTHER" id="PTHR10827:SF85">
    <property type="entry name" value="CALCIUM-BINDING PROTEIN"/>
    <property type="match status" value="1"/>
</dbReference>
<protein>
    <recommendedName>
        <fullName evidence="2">EF-hand domain-containing protein</fullName>
    </recommendedName>
</protein>
<dbReference type="GO" id="GO:0005509">
    <property type="term" value="F:calcium ion binding"/>
    <property type="evidence" value="ECO:0007669"/>
    <property type="project" value="InterPro"/>
</dbReference>
<feature type="domain" description="EF-hand" evidence="2">
    <location>
        <begin position="96"/>
        <end position="131"/>
    </location>
</feature>
<dbReference type="OrthoDB" id="343296at2759"/>
<reference evidence="3" key="1">
    <citation type="journal article" date="2021" name="Mol. Ecol. Resour.">
        <title>Apolygus lucorum genome provides insights into omnivorousness and mesophyll feeding.</title>
        <authorList>
            <person name="Liu Y."/>
            <person name="Liu H."/>
            <person name="Wang H."/>
            <person name="Huang T."/>
            <person name="Liu B."/>
            <person name="Yang B."/>
            <person name="Yin L."/>
            <person name="Li B."/>
            <person name="Zhang Y."/>
            <person name="Zhang S."/>
            <person name="Jiang F."/>
            <person name="Zhang X."/>
            <person name="Ren Y."/>
            <person name="Wang B."/>
            <person name="Wang S."/>
            <person name="Lu Y."/>
            <person name="Wu K."/>
            <person name="Fan W."/>
            <person name="Wang G."/>
        </authorList>
    </citation>
    <scope>NUCLEOTIDE SEQUENCE</scope>
    <source>
        <strain evidence="3">12Hb</strain>
    </source>
</reference>
<feature type="domain" description="EF-hand" evidence="2">
    <location>
        <begin position="259"/>
        <end position="288"/>
    </location>
</feature>
<accession>A0A6A4IPZ8</accession>
<dbReference type="EMBL" id="WIXP02000014">
    <property type="protein sequence ID" value="KAF6200331.1"/>
    <property type="molecule type" value="Genomic_DNA"/>
</dbReference>
<dbReference type="PROSITE" id="PS50222">
    <property type="entry name" value="EF_HAND_2"/>
    <property type="match status" value="6"/>
</dbReference>
<sequence>MLSYACVNKVGKALVKALSPESGLRSVIAIQKRNQCRNDEDNAAAKKQYDEQESQFTDQELNLFKKLFLKYDRDDNCKLDRWEFNQFAKFLVGRSYNSIDLEKVLRRVDENRDGYVTWVELMHHFAKKFVPQQKDRVAIAFNFFDKDNDGRLEYWETKQAVFYLGEDILASEMRYKFDLVDTDQDGKLTWVFKTLDCNDDGFLDWSEVMTPVMKLYLEHTESSLMDLFNEHDRDGDGRLKYWETKMVMEEIGLSSGFNKDLFNLMDRNSDSFVSFSEFSDYVMLRKYNSGLDLKSVEQR</sequence>
<organism evidence="3 4">
    <name type="scientific">Apolygus lucorum</name>
    <name type="common">Small green plant bug</name>
    <name type="synonym">Lygocoris lucorum</name>
    <dbReference type="NCBI Taxonomy" id="248454"/>
    <lineage>
        <taxon>Eukaryota</taxon>
        <taxon>Metazoa</taxon>
        <taxon>Ecdysozoa</taxon>
        <taxon>Arthropoda</taxon>
        <taxon>Hexapoda</taxon>
        <taxon>Insecta</taxon>
        <taxon>Pterygota</taxon>
        <taxon>Neoptera</taxon>
        <taxon>Paraneoptera</taxon>
        <taxon>Hemiptera</taxon>
        <taxon>Heteroptera</taxon>
        <taxon>Panheteroptera</taxon>
        <taxon>Cimicomorpha</taxon>
        <taxon>Miridae</taxon>
        <taxon>Mirini</taxon>
        <taxon>Apolygus</taxon>
    </lineage>
</organism>
<dbReference type="InterPro" id="IPR011992">
    <property type="entry name" value="EF-hand-dom_pair"/>
</dbReference>
<comment type="caution">
    <text evidence="3">The sequence shown here is derived from an EMBL/GenBank/DDBJ whole genome shotgun (WGS) entry which is preliminary data.</text>
</comment>
<dbReference type="PROSITE" id="PS00018">
    <property type="entry name" value="EF_HAND_1"/>
    <property type="match status" value="2"/>
</dbReference>
<gene>
    <name evidence="3" type="ORF">GE061_006634</name>
</gene>
<feature type="domain" description="EF-hand" evidence="2">
    <location>
        <begin position="59"/>
        <end position="94"/>
    </location>
</feature>
<evidence type="ECO:0000313" key="4">
    <source>
        <dbReference type="Proteomes" id="UP000466442"/>
    </source>
</evidence>
<name>A0A6A4IPZ8_APOLU</name>
<dbReference type="SUPFAM" id="SSF47473">
    <property type="entry name" value="EF-hand"/>
    <property type="match status" value="2"/>
</dbReference>
<feature type="domain" description="EF-hand" evidence="2">
    <location>
        <begin position="183"/>
        <end position="218"/>
    </location>
</feature>
<dbReference type="InterPro" id="IPR002048">
    <property type="entry name" value="EF_hand_dom"/>
</dbReference>
<keyword evidence="4" id="KW-1185">Reference proteome</keyword>
<proteinExistence type="predicted"/>
<feature type="domain" description="EF-hand" evidence="2">
    <location>
        <begin position="219"/>
        <end position="254"/>
    </location>
</feature>
<evidence type="ECO:0000259" key="2">
    <source>
        <dbReference type="PROSITE" id="PS50222"/>
    </source>
</evidence>
<dbReference type="Gene3D" id="1.10.238.10">
    <property type="entry name" value="EF-hand"/>
    <property type="match status" value="3"/>
</dbReference>
<dbReference type="PANTHER" id="PTHR10827">
    <property type="entry name" value="RETICULOCALBIN"/>
    <property type="match status" value="1"/>
</dbReference>
<dbReference type="Proteomes" id="UP000466442">
    <property type="component" value="Unassembled WGS sequence"/>
</dbReference>
<evidence type="ECO:0000313" key="3">
    <source>
        <dbReference type="EMBL" id="KAF6200331.1"/>
    </source>
</evidence>